<dbReference type="AlphaFoldDB" id="A0A370HFC8"/>
<proteinExistence type="inferred from homology"/>
<dbReference type="GO" id="GO:0005829">
    <property type="term" value="C:cytosol"/>
    <property type="evidence" value="ECO:0007669"/>
    <property type="project" value="TreeGrafter"/>
</dbReference>
<dbReference type="PANTHER" id="PTHR30344">
    <property type="entry name" value="6-PHOSPHOGLUCONOLACTONASE-RELATED"/>
    <property type="match status" value="1"/>
</dbReference>
<dbReference type="InterPro" id="IPR011045">
    <property type="entry name" value="N2O_reductase_N"/>
</dbReference>
<dbReference type="Proteomes" id="UP000255355">
    <property type="component" value="Unassembled WGS sequence"/>
</dbReference>
<dbReference type="Gene3D" id="2.130.10.10">
    <property type="entry name" value="YVTN repeat-like/Quinoprotein amine dehydrogenase"/>
    <property type="match status" value="1"/>
</dbReference>
<dbReference type="InterPro" id="IPR019405">
    <property type="entry name" value="Lactonase_7-beta_prop"/>
</dbReference>
<dbReference type="InterPro" id="IPR050282">
    <property type="entry name" value="Cycloisomerase_2"/>
</dbReference>
<dbReference type="RefSeq" id="WP_084519315.1">
    <property type="nucleotide sequence ID" value="NZ_QQAZ01000001.1"/>
</dbReference>
<dbReference type="OrthoDB" id="9790815at2"/>
<dbReference type="InterPro" id="IPR015943">
    <property type="entry name" value="WD40/YVTN_repeat-like_dom_sf"/>
</dbReference>
<sequence>MTSDSTTKGASGMRRRANSDGRSRRRRNAIRVLAVAATILPGFTAAAQPAVADASEYRIYMHGFMSDGVVGYNASDAGPPTPIGRTPTGPPPNWPEAASPDGRFLFVAPTQNPRLIPYAIGSGGSLTPRTPLGLPDVPVDITFAPNGRDAFVLVGVTNAAVVPVRFDSDGIVVQNGPVTPLGLAIDGLGSASVSPDGRNLYVASVPSRQVVVFDIREDGTLSGAKQRVAGGMNPLFPTITPDGRHLYIVNELSATVQAFNRAEDGTLSEVAGSPYPAGLLPHVPSMTPDGRYLYVPNMGSAAISSYAIEADGSLRALPTADFDPRVGVYSESSVMSPSGKVLWALGTDPMGAQEVLRRFTIGDDGTLTRDEATVLYPGTAVADGRTLTLVPA</sequence>
<dbReference type="STRING" id="1210089.GCA_001613165_01929"/>
<dbReference type="GO" id="GO:0017057">
    <property type="term" value="F:6-phosphogluconolactonase activity"/>
    <property type="evidence" value="ECO:0007669"/>
    <property type="project" value="TreeGrafter"/>
</dbReference>
<feature type="region of interest" description="Disordered" evidence="2">
    <location>
        <begin position="1"/>
        <end position="25"/>
    </location>
</feature>
<keyword evidence="4" id="KW-1185">Reference proteome</keyword>
<protein>
    <submittedName>
        <fullName evidence="3">6-phosphogluconolactonase</fullName>
    </submittedName>
</protein>
<dbReference type="Pfam" id="PF10282">
    <property type="entry name" value="Lactonase"/>
    <property type="match status" value="1"/>
</dbReference>
<evidence type="ECO:0000313" key="3">
    <source>
        <dbReference type="EMBL" id="RDI55948.1"/>
    </source>
</evidence>
<comment type="caution">
    <text evidence="3">The sequence shown here is derived from an EMBL/GenBank/DDBJ whole genome shotgun (WGS) entry which is preliminary data.</text>
</comment>
<reference evidence="3 4" key="1">
    <citation type="submission" date="2018-07" db="EMBL/GenBank/DDBJ databases">
        <title>Genomic Encyclopedia of Type Strains, Phase IV (KMG-IV): sequencing the most valuable type-strain genomes for metagenomic binning, comparative biology and taxonomic classification.</title>
        <authorList>
            <person name="Goeker M."/>
        </authorList>
    </citation>
    <scope>NUCLEOTIDE SEQUENCE [LARGE SCALE GENOMIC DNA]</scope>
    <source>
        <strain evidence="3 4">DSM 44952</strain>
    </source>
</reference>
<organism evidence="3 4">
    <name type="scientific">Nocardia mexicana</name>
    <dbReference type="NCBI Taxonomy" id="279262"/>
    <lineage>
        <taxon>Bacteria</taxon>
        <taxon>Bacillati</taxon>
        <taxon>Actinomycetota</taxon>
        <taxon>Actinomycetes</taxon>
        <taxon>Mycobacteriales</taxon>
        <taxon>Nocardiaceae</taxon>
        <taxon>Nocardia</taxon>
    </lineage>
</organism>
<gene>
    <name evidence="3" type="ORF">DFR68_101785</name>
</gene>
<evidence type="ECO:0000256" key="2">
    <source>
        <dbReference type="SAM" id="MobiDB-lite"/>
    </source>
</evidence>
<name>A0A370HFC8_9NOCA</name>
<dbReference type="PANTHER" id="PTHR30344:SF1">
    <property type="entry name" value="6-PHOSPHOGLUCONOLACTONASE"/>
    <property type="match status" value="1"/>
</dbReference>
<evidence type="ECO:0000313" key="4">
    <source>
        <dbReference type="Proteomes" id="UP000255355"/>
    </source>
</evidence>
<accession>A0A370HFC8</accession>
<dbReference type="EMBL" id="QQAZ01000001">
    <property type="protein sequence ID" value="RDI55948.1"/>
    <property type="molecule type" value="Genomic_DNA"/>
</dbReference>
<dbReference type="SUPFAM" id="SSF50974">
    <property type="entry name" value="Nitrous oxide reductase, N-terminal domain"/>
    <property type="match status" value="1"/>
</dbReference>
<comment type="similarity">
    <text evidence="1">Belongs to the cycloisomerase 2 family.</text>
</comment>
<evidence type="ECO:0000256" key="1">
    <source>
        <dbReference type="ARBA" id="ARBA00005564"/>
    </source>
</evidence>